<dbReference type="GO" id="GO:0043885">
    <property type="term" value="F:anaerobic carbon-monoxide dehydrogenase activity"/>
    <property type="evidence" value="ECO:0007669"/>
    <property type="project" value="UniProtKB-EC"/>
</dbReference>
<organism evidence="4 5">
    <name type="scientific">Chelatococcus caeni</name>
    <dbReference type="NCBI Taxonomy" id="1348468"/>
    <lineage>
        <taxon>Bacteria</taxon>
        <taxon>Pseudomonadati</taxon>
        <taxon>Pseudomonadota</taxon>
        <taxon>Alphaproteobacteria</taxon>
        <taxon>Hyphomicrobiales</taxon>
        <taxon>Chelatococcaceae</taxon>
        <taxon>Chelatococcus</taxon>
    </lineage>
</organism>
<name>A0A840BZM8_9HYPH</name>
<sequence length="761" mass="78826">MANSEQRQTSVGRWIGVSLPRFEDARLVTGAGRFVDDLAPDACLHVEFVRSSHARGTIAAIDTAEARAAPGVVAVFTGAELGALGEASVNPLLPDIRVPRFSVLASGTVEAVGQPLAAVIAETAAAARDAAQLVAAEIEAMPLRDGGPDDEAISHRWAAGDVEAAFAGADHIVHVSVAHARLAPAPLEPRAALAKWSEAEGLLTVWLSTQTPHRARQDLARILGLPAARLRVIAPDVGGAFGGKASIYPEDVFVAWAARRLGRPVKWCATRGEDLQAATHGRGGRLEGSLALDRHGRALALRANLDFPLGHWLPYSASAPGRNAGRILPGPYRIGAVEIALTGRLTNTAAVGIYRGAGRPEAAMLMERLMDAAARALALDPAEIRRRNLLGPEELPFRTATGETLDSGDYPQLLARACERADYARLREEIAARRAAGEICGIGLALYVEPCGQGWESATVSLAADGGILAATGATAQGQGRETAIAQIVASGLGVPPGRVRVRHGDTAGAPEGIGALASRSTAIGGSAMLKAVEAFRDEARRAAAKLLQCAEAHVAAVESGFVALDGTGRAISWQGMGESLAAGTEGDTALSTSVVFYADGEAWSSGCCICVVGIDGETGVPTIERLTWVDDAGTVLNPMLVEGQLVGGMAQGMGEALMESLVYDEDGQLVTGSFMDYAMPRAADVPPVAIDKLETPSPTNPLGAKGVGEAGTIGVPAAIVNAVLDALSPYGVTHLDMPLTSQKIWKAIRAGTGPERPGKP</sequence>
<dbReference type="Pfam" id="PF02738">
    <property type="entry name" value="MoCoBD_1"/>
    <property type="match status" value="1"/>
</dbReference>
<keyword evidence="2 4" id="KW-0560">Oxidoreductase</keyword>
<keyword evidence="1" id="KW-0500">Molybdenum</keyword>
<dbReference type="Gene3D" id="3.90.1170.50">
    <property type="entry name" value="Aldehyde oxidase/xanthine dehydrogenase, a/b hammerhead"/>
    <property type="match status" value="1"/>
</dbReference>
<dbReference type="InterPro" id="IPR036856">
    <property type="entry name" value="Ald_Oxase/Xan_DH_a/b_sf"/>
</dbReference>
<dbReference type="Gene3D" id="3.30.365.10">
    <property type="entry name" value="Aldehyde oxidase/xanthine dehydrogenase, molybdopterin binding domain"/>
    <property type="match status" value="4"/>
</dbReference>
<evidence type="ECO:0000313" key="4">
    <source>
        <dbReference type="EMBL" id="MBB4018634.1"/>
    </source>
</evidence>
<dbReference type="RefSeq" id="WP_183317510.1">
    <property type="nucleotide sequence ID" value="NZ_JACIEN010000004.1"/>
</dbReference>
<dbReference type="SUPFAM" id="SSF54665">
    <property type="entry name" value="CO dehydrogenase molybdoprotein N-domain-like"/>
    <property type="match status" value="1"/>
</dbReference>
<accession>A0A840BZM8</accession>
<dbReference type="Pfam" id="PF20256">
    <property type="entry name" value="MoCoBD_2"/>
    <property type="match status" value="1"/>
</dbReference>
<comment type="caution">
    <text evidence="4">The sequence shown here is derived from an EMBL/GenBank/DDBJ whole genome shotgun (WGS) entry which is preliminary data.</text>
</comment>
<dbReference type="InterPro" id="IPR046867">
    <property type="entry name" value="AldOxase/xan_DH_MoCoBD2"/>
</dbReference>
<dbReference type="PANTHER" id="PTHR11908">
    <property type="entry name" value="XANTHINE DEHYDROGENASE"/>
    <property type="match status" value="1"/>
</dbReference>
<dbReference type="Pfam" id="PF01315">
    <property type="entry name" value="Ald_Xan_dh_C"/>
    <property type="match status" value="1"/>
</dbReference>
<dbReference type="EMBL" id="JACIEN010000004">
    <property type="protein sequence ID" value="MBB4018634.1"/>
    <property type="molecule type" value="Genomic_DNA"/>
</dbReference>
<keyword evidence="5" id="KW-1185">Reference proteome</keyword>
<protein>
    <submittedName>
        <fullName evidence="4">Carbon-monoxide dehydrogenase large subunit</fullName>
        <ecNumber evidence="4">1.2.7.4</ecNumber>
    </submittedName>
</protein>
<proteinExistence type="predicted"/>
<dbReference type="InterPro" id="IPR037165">
    <property type="entry name" value="AldOxase/xan_DH_Mopterin-bd_sf"/>
</dbReference>
<dbReference type="InterPro" id="IPR000674">
    <property type="entry name" value="Ald_Oxase/Xan_DH_a/b"/>
</dbReference>
<dbReference type="EC" id="1.2.7.4" evidence="4"/>
<evidence type="ECO:0000259" key="3">
    <source>
        <dbReference type="SMART" id="SM01008"/>
    </source>
</evidence>
<evidence type="ECO:0000256" key="1">
    <source>
        <dbReference type="ARBA" id="ARBA00022505"/>
    </source>
</evidence>
<dbReference type="GO" id="GO:0005506">
    <property type="term" value="F:iron ion binding"/>
    <property type="evidence" value="ECO:0007669"/>
    <property type="project" value="InterPro"/>
</dbReference>
<dbReference type="InterPro" id="IPR016208">
    <property type="entry name" value="Ald_Oxase/xanthine_DH-like"/>
</dbReference>
<reference evidence="4 5" key="1">
    <citation type="submission" date="2020-08" db="EMBL/GenBank/DDBJ databases">
        <title>Genomic Encyclopedia of Type Strains, Phase IV (KMG-IV): sequencing the most valuable type-strain genomes for metagenomic binning, comparative biology and taxonomic classification.</title>
        <authorList>
            <person name="Goeker M."/>
        </authorList>
    </citation>
    <scope>NUCLEOTIDE SEQUENCE [LARGE SCALE GENOMIC DNA]</scope>
    <source>
        <strain evidence="4 5">DSM 103737</strain>
    </source>
</reference>
<dbReference type="SMART" id="SM01008">
    <property type="entry name" value="Ald_Xan_dh_C"/>
    <property type="match status" value="1"/>
</dbReference>
<evidence type="ECO:0000256" key="2">
    <source>
        <dbReference type="ARBA" id="ARBA00023002"/>
    </source>
</evidence>
<dbReference type="PANTHER" id="PTHR11908:SF132">
    <property type="entry name" value="ALDEHYDE OXIDASE 1-RELATED"/>
    <property type="match status" value="1"/>
</dbReference>
<dbReference type="SUPFAM" id="SSF56003">
    <property type="entry name" value="Molybdenum cofactor-binding domain"/>
    <property type="match status" value="1"/>
</dbReference>
<evidence type="ECO:0000313" key="5">
    <source>
        <dbReference type="Proteomes" id="UP000577362"/>
    </source>
</evidence>
<dbReference type="AlphaFoldDB" id="A0A840BZM8"/>
<dbReference type="Proteomes" id="UP000577362">
    <property type="component" value="Unassembled WGS sequence"/>
</dbReference>
<feature type="domain" description="Aldehyde oxidase/xanthine dehydrogenase a/b hammerhead" evidence="3">
    <location>
        <begin position="29"/>
        <end position="142"/>
    </location>
</feature>
<gene>
    <name evidence="4" type="ORF">GGR16_003681</name>
</gene>
<dbReference type="InterPro" id="IPR008274">
    <property type="entry name" value="AldOxase/xan_DH_MoCoBD1"/>
</dbReference>